<dbReference type="InterPro" id="IPR003679">
    <property type="entry name" value="Amioglycoside_AcTrfase"/>
</dbReference>
<comment type="caution">
    <text evidence="5">The sequence shown here is derived from an EMBL/GenBank/DDBJ whole genome shotgun (WGS) entry which is preliminary data.</text>
</comment>
<protein>
    <recommendedName>
        <fullName evidence="4">Aminoglycoside N(3)-acetyltransferase</fullName>
        <ecNumber evidence="4">2.3.1.-</ecNumber>
    </recommendedName>
</protein>
<evidence type="ECO:0000256" key="1">
    <source>
        <dbReference type="ARBA" id="ARBA00006383"/>
    </source>
</evidence>
<organism evidence="5 6">
    <name type="scientific">Actinoplanes nipponensis</name>
    <dbReference type="NCBI Taxonomy" id="135950"/>
    <lineage>
        <taxon>Bacteria</taxon>
        <taxon>Bacillati</taxon>
        <taxon>Actinomycetota</taxon>
        <taxon>Actinomycetes</taxon>
        <taxon>Micromonosporales</taxon>
        <taxon>Micromonosporaceae</taxon>
        <taxon>Actinoplanes</taxon>
    </lineage>
</organism>
<dbReference type="SUPFAM" id="SSF110710">
    <property type="entry name" value="TTHA0583/YokD-like"/>
    <property type="match status" value="1"/>
</dbReference>
<dbReference type="PANTHER" id="PTHR11104:SF0">
    <property type="entry name" value="SPBETA PROPHAGE-DERIVED AMINOGLYCOSIDE N(3')-ACETYLTRANSFERASE-LIKE PROTEIN YOKD"/>
    <property type="match status" value="1"/>
</dbReference>
<keyword evidence="3 4" id="KW-0012">Acyltransferase</keyword>
<evidence type="ECO:0000313" key="6">
    <source>
        <dbReference type="Proteomes" id="UP000647172"/>
    </source>
</evidence>
<dbReference type="AlphaFoldDB" id="A0A919JF69"/>
<dbReference type="PANTHER" id="PTHR11104">
    <property type="entry name" value="AMINOGLYCOSIDE N3-ACETYLTRANSFERASE"/>
    <property type="match status" value="1"/>
</dbReference>
<accession>A0A919JF69</accession>
<dbReference type="RefSeq" id="WP_239130004.1">
    <property type="nucleotide sequence ID" value="NZ_BAAAYJ010000080.1"/>
</dbReference>
<dbReference type="InterPro" id="IPR028345">
    <property type="entry name" value="Antibiotic_NAT-like"/>
</dbReference>
<reference evidence="5" key="1">
    <citation type="submission" date="2021-01" db="EMBL/GenBank/DDBJ databases">
        <title>Whole genome shotgun sequence of Actinoplanes nipponensis NBRC 14063.</title>
        <authorList>
            <person name="Komaki H."/>
            <person name="Tamura T."/>
        </authorList>
    </citation>
    <scope>NUCLEOTIDE SEQUENCE</scope>
    <source>
        <strain evidence="5">NBRC 14063</strain>
    </source>
</reference>
<evidence type="ECO:0000256" key="4">
    <source>
        <dbReference type="RuleBase" id="RU365031"/>
    </source>
</evidence>
<keyword evidence="2 4" id="KW-0808">Transferase</keyword>
<dbReference type="EMBL" id="BOMQ01000036">
    <property type="protein sequence ID" value="GIE49573.1"/>
    <property type="molecule type" value="Genomic_DNA"/>
</dbReference>
<dbReference type="Proteomes" id="UP000647172">
    <property type="component" value="Unassembled WGS sequence"/>
</dbReference>
<dbReference type="GO" id="GO:0046353">
    <property type="term" value="F:aminoglycoside 3-N-acetyltransferase activity"/>
    <property type="evidence" value="ECO:0007669"/>
    <property type="project" value="UniProtKB-EC"/>
</dbReference>
<keyword evidence="4" id="KW-0046">Antibiotic resistance</keyword>
<name>A0A919JF69_9ACTN</name>
<comment type="catalytic activity">
    <reaction evidence="4">
        <text>a 2-deoxystreptamine antibiotic + acetyl-CoA = an N(3)-acetyl-2-deoxystreptamine antibiotic + CoA + H(+)</text>
        <dbReference type="Rhea" id="RHEA:12665"/>
        <dbReference type="ChEBI" id="CHEBI:15378"/>
        <dbReference type="ChEBI" id="CHEBI:57287"/>
        <dbReference type="ChEBI" id="CHEBI:57288"/>
        <dbReference type="ChEBI" id="CHEBI:57921"/>
        <dbReference type="ChEBI" id="CHEBI:77452"/>
        <dbReference type="EC" id="2.3.1.81"/>
    </reaction>
</comment>
<proteinExistence type="inferred from homology"/>
<gene>
    <name evidence="5" type="ORF">Ani05nite_31070</name>
</gene>
<evidence type="ECO:0000256" key="3">
    <source>
        <dbReference type="ARBA" id="ARBA00023315"/>
    </source>
</evidence>
<evidence type="ECO:0000313" key="5">
    <source>
        <dbReference type="EMBL" id="GIE49573.1"/>
    </source>
</evidence>
<evidence type="ECO:0000256" key="2">
    <source>
        <dbReference type="ARBA" id="ARBA00022679"/>
    </source>
</evidence>
<dbReference type="EC" id="2.3.1.-" evidence="4"/>
<sequence length="274" mass="29369">MPATIHDVVISYPPVGPQTRQSLVDDLHALGVREGGVLLIHTSLRSLGWVCGGALTVVQALLDVLGPWGTLVVPSQTATNRDPSTWAPPPPQSWWPAIRENLPGFDVARTPSTAVGAITEQVRTWPGAVRSGHPQTSFAAIGARAAELMSVHRTDCHLGEDSPLAALAKADAATLLLGVGYDRATAFHLGEYRVPDPPRRTYSCAVLTPGGERRWLEYEDVVLDDHDFGRLGADFEHDTGLVTSGTVGAANCRLFPIADAAGYAQRWFVRNRGA</sequence>
<dbReference type="Pfam" id="PF02522">
    <property type="entry name" value="Antibiotic_NAT"/>
    <property type="match status" value="1"/>
</dbReference>
<keyword evidence="6" id="KW-1185">Reference proteome</keyword>
<comment type="similarity">
    <text evidence="1 4">Belongs to the antibiotic N-acetyltransferase family.</text>
</comment>
<dbReference type="GO" id="GO:0046677">
    <property type="term" value="P:response to antibiotic"/>
    <property type="evidence" value="ECO:0007669"/>
    <property type="project" value="UniProtKB-KW"/>
</dbReference>